<dbReference type="EMBL" id="JBHRST010000013">
    <property type="protein sequence ID" value="MFC3098039.1"/>
    <property type="molecule type" value="Genomic_DNA"/>
</dbReference>
<comment type="caution">
    <text evidence="2">The sequence shown here is derived from an EMBL/GenBank/DDBJ whole genome shotgun (WGS) entry which is preliminary data.</text>
</comment>
<accession>A0ABV7E837</accession>
<reference evidence="3" key="1">
    <citation type="journal article" date="2019" name="Int. J. Syst. Evol. Microbiol.">
        <title>The Global Catalogue of Microorganisms (GCM) 10K type strain sequencing project: providing services to taxonomists for standard genome sequencing and annotation.</title>
        <authorList>
            <consortium name="The Broad Institute Genomics Platform"/>
            <consortium name="The Broad Institute Genome Sequencing Center for Infectious Disease"/>
            <person name="Wu L."/>
            <person name="Ma J."/>
        </authorList>
    </citation>
    <scope>NUCLEOTIDE SEQUENCE [LARGE SCALE GENOMIC DNA]</scope>
    <source>
        <strain evidence="3">KCTC 52607</strain>
    </source>
</reference>
<name>A0ABV7E837_9SPHN</name>
<evidence type="ECO:0000313" key="2">
    <source>
        <dbReference type="EMBL" id="MFC3098039.1"/>
    </source>
</evidence>
<proteinExistence type="predicted"/>
<dbReference type="Proteomes" id="UP001595456">
    <property type="component" value="Unassembled WGS sequence"/>
</dbReference>
<protein>
    <submittedName>
        <fullName evidence="2">LPS export ABC transporter periplasmic protein LptC</fullName>
    </submittedName>
</protein>
<sequence length="227" mass="23955">MRGRRQAFAAPGSRLDRIVRFLAVALPAGVGVVAAMMLITPLGPRGEVSFLLDRNKVAIADDRLRMDNALYRGVDGQGRPFSIEAGDAVQTSNTVPLVEMHRLVARIVLPEGPAVLSAAAGTYNIETERVTIPGTVQFTASDGYAITASNVSVFLPERRLLGEGGVEGVLPAGTFSADRIEADLPARNVALIGNARLRMVPGQMRLPSGFSVGLNGGRPDSKGGPRQ</sequence>
<evidence type="ECO:0000313" key="3">
    <source>
        <dbReference type="Proteomes" id="UP001595456"/>
    </source>
</evidence>
<gene>
    <name evidence="2" type="ORF">ACFODU_09540</name>
</gene>
<keyword evidence="3" id="KW-1185">Reference proteome</keyword>
<feature type="transmembrane region" description="Helical" evidence="1">
    <location>
        <begin position="21"/>
        <end position="42"/>
    </location>
</feature>
<evidence type="ECO:0000256" key="1">
    <source>
        <dbReference type="SAM" id="Phobius"/>
    </source>
</evidence>
<organism evidence="2 3">
    <name type="scientific">Alteraurantiacibacter palmitatis</name>
    <dbReference type="NCBI Taxonomy" id="2054628"/>
    <lineage>
        <taxon>Bacteria</taxon>
        <taxon>Pseudomonadati</taxon>
        <taxon>Pseudomonadota</taxon>
        <taxon>Alphaproteobacteria</taxon>
        <taxon>Sphingomonadales</taxon>
        <taxon>Erythrobacteraceae</taxon>
        <taxon>Alteraurantiacibacter</taxon>
    </lineage>
</organism>
<keyword evidence="1" id="KW-0812">Transmembrane</keyword>
<keyword evidence="1" id="KW-0472">Membrane</keyword>
<keyword evidence="1" id="KW-1133">Transmembrane helix</keyword>